<sequence>MSFSIQHPDLSSALVTPKGASTAEFQSVVCYVDVSPAKPSLKRKRNKATEDAGDTLLNAQRILEYFSQQTYRETRKPSRSAKPPKTESMKQLRQFLDIALELMVLGSRKQYKGITTNTCSWAECLTQLAPAVFSMQYLKVSPIF</sequence>
<evidence type="ECO:0000313" key="2">
    <source>
        <dbReference type="Proteomes" id="UP000005426"/>
    </source>
</evidence>
<keyword evidence="2" id="KW-1185">Reference proteome</keyword>
<dbReference type="OrthoDB" id="4898608at2759"/>
<name>G9NSD1_HYPAI</name>
<proteinExistence type="predicted"/>
<evidence type="ECO:0000313" key="1">
    <source>
        <dbReference type="EMBL" id="EHK46332.1"/>
    </source>
</evidence>
<accession>G9NSD1</accession>
<organism evidence="1 2">
    <name type="scientific">Hypocrea atroviridis (strain ATCC 20476 / IMI 206040)</name>
    <name type="common">Trichoderma atroviride</name>
    <dbReference type="NCBI Taxonomy" id="452589"/>
    <lineage>
        <taxon>Eukaryota</taxon>
        <taxon>Fungi</taxon>
        <taxon>Dikarya</taxon>
        <taxon>Ascomycota</taxon>
        <taxon>Pezizomycotina</taxon>
        <taxon>Sordariomycetes</taxon>
        <taxon>Hypocreomycetidae</taxon>
        <taxon>Hypocreales</taxon>
        <taxon>Hypocreaceae</taxon>
        <taxon>Trichoderma</taxon>
    </lineage>
</organism>
<dbReference type="AlphaFoldDB" id="G9NSD1"/>
<protein>
    <submittedName>
        <fullName evidence="1">Uncharacterized protein</fullName>
    </submittedName>
</protein>
<gene>
    <name evidence="1" type="ORF">TRIATDRAFT_299026</name>
</gene>
<dbReference type="EMBL" id="ABDG02000022">
    <property type="protein sequence ID" value="EHK46332.1"/>
    <property type="molecule type" value="Genomic_DNA"/>
</dbReference>
<comment type="caution">
    <text evidence="1">The sequence shown here is derived from an EMBL/GenBank/DDBJ whole genome shotgun (WGS) entry which is preliminary data.</text>
</comment>
<dbReference type="Proteomes" id="UP000005426">
    <property type="component" value="Unassembled WGS sequence"/>
</dbReference>
<reference evidence="1 2" key="1">
    <citation type="journal article" date="2011" name="Genome Biol.">
        <title>Comparative genome sequence analysis underscores mycoparasitism as the ancestral life style of Trichoderma.</title>
        <authorList>
            <person name="Kubicek C.P."/>
            <person name="Herrera-Estrella A."/>
            <person name="Seidl-Seiboth V."/>
            <person name="Martinez D.A."/>
            <person name="Druzhinina I.S."/>
            <person name="Thon M."/>
            <person name="Zeilinger S."/>
            <person name="Casas-Flores S."/>
            <person name="Horwitz B.A."/>
            <person name="Mukherjee P.K."/>
            <person name="Mukherjee M."/>
            <person name="Kredics L."/>
            <person name="Alcaraz L.D."/>
            <person name="Aerts A."/>
            <person name="Antal Z."/>
            <person name="Atanasova L."/>
            <person name="Cervantes-Badillo M.G."/>
            <person name="Challacombe J."/>
            <person name="Chertkov O."/>
            <person name="McCluskey K."/>
            <person name="Coulpier F."/>
            <person name="Deshpande N."/>
            <person name="von Doehren H."/>
            <person name="Ebbole D.J."/>
            <person name="Esquivel-Naranjo E.U."/>
            <person name="Fekete E."/>
            <person name="Flipphi M."/>
            <person name="Glaser F."/>
            <person name="Gomez-Rodriguez E.Y."/>
            <person name="Gruber S."/>
            <person name="Han C."/>
            <person name="Henrissat B."/>
            <person name="Hermosa R."/>
            <person name="Hernandez-Onate M."/>
            <person name="Karaffa L."/>
            <person name="Kosti I."/>
            <person name="Le Crom S."/>
            <person name="Lindquist E."/>
            <person name="Lucas S."/>
            <person name="Luebeck M."/>
            <person name="Luebeck P.S."/>
            <person name="Margeot A."/>
            <person name="Metz B."/>
            <person name="Misra M."/>
            <person name="Nevalainen H."/>
            <person name="Omann M."/>
            <person name="Packer N."/>
            <person name="Perrone G."/>
            <person name="Uresti-Rivera E.E."/>
            <person name="Salamov A."/>
            <person name="Schmoll M."/>
            <person name="Seiboth B."/>
            <person name="Shapiro H."/>
            <person name="Sukno S."/>
            <person name="Tamayo-Ramos J.A."/>
            <person name="Tisch D."/>
            <person name="Wiest A."/>
            <person name="Wilkinson H.H."/>
            <person name="Zhang M."/>
            <person name="Coutinho P.M."/>
            <person name="Kenerley C.M."/>
            <person name="Monte E."/>
            <person name="Baker S.E."/>
            <person name="Grigoriev I.V."/>
        </authorList>
    </citation>
    <scope>NUCLEOTIDE SEQUENCE [LARGE SCALE GENOMIC DNA]</scope>
    <source>
        <strain evidence="2">ATCC 20476 / IMI 206040</strain>
    </source>
</reference>
<dbReference type="HOGENOM" id="CLU_1796736_0_0_1"/>
<dbReference type="STRING" id="452589.G9NSD1"/>